<dbReference type="InterPro" id="IPR013519">
    <property type="entry name" value="Int_alpha_beta-p"/>
</dbReference>
<reference evidence="7" key="1">
    <citation type="submission" date="2011-08" db="EMBL/GenBank/DDBJ databases">
        <authorList>
            <person name="Rombauts S."/>
        </authorList>
    </citation>
    <scope>NUCLEOTIDE SEQUENCE</scope>
    <source>
        <strain evidence="7">London</strain>
    </source>
</reference>
<name>T1K7V7_TETUR</name>
<keyword evidence="5" id="KW-0472">Membrane</keyword>
<dbReference type="GO" id="GO:0033627">
    <property type="term" value="P:cell adhesion mediated by integrin"/>
    <property type="evidence" value="ECO:0007669"/>
    <property type="project" value="TreeGrafter"/>
</dbReference>
<comment type="similarity">
    <text evidence="5">Belongs to the integrin alpha chain family.</text>
</comment>
<dbReference type="HOGENOM" id="CLU_004111_5_2_1"/>
<dbReference type="PRINTS" id="PR01185">
    <property type="entry name" value="INTEGRINA"/>
</dbReference>
<keyword evidence="5" id="KW-0401">Integrin</keyword>
<comment type="subcellular location">
    <subcellularLocation>
        <location evidence="5">Membrane</location>
        <topology evidence="5">Single-pass type I membrane protein</topology>
    </subcellularLocation>
</comment>
<dbReference type="PANTHER" id="PTHR23220">
    <property type="entry name" value="INTEGRIN ALPHA"/>
    <property type="match status" value="1"/>
</dbReference>
<feature type="transmembrane region" description="Helical" evidence="5">
    <location>
        <begin position="9"/>
        <end position="26"/>
    </location>
</feature>
<dbReference type="EnsemblMetazoa" id="tetur06g05710.1">
    <property type="protein sequence ID" value="tetur06g05710.1"/>
    <property type="gene ID" value="tetur06g05710"/>
</dbReference>
<dbReference type="PANTHER" id="PTHR23220:SF122">
    <property type="entry name" value="INTEGRIN ALPHA-PS1"/>
    <property type="match status" value="1"/>
</dbReference>
<dbReference type="Gene3D" id="2.130.10.130">
    <property type="entry name" value="Integrin alpha, N-terminal"/>
    <property type="match status" value="1"/>
</dbReference>
<evidence type="ECO:0008006" key="8">
    <source>
        <dbReference type="Google" id="ProtNLM"/>
    </source>
</evidence>
<dbReference type="Pfam" id="PF01839">
    <property type="entry name" value="FG-GAP"/>
    <property type="match status" value="2"/>
</dbReference>
<dbReference type="GO" id="GO:0007160">
    <property type="term" value="P:cell-matrix adhesion"/>
    <property type="evidence" value="ECO:0007669"/>
    <property type="project" value="TreeGrafter"/>
</dbReference>
<feature type="repeat" description="FG-GAP" evidence="4">
    <location>
        <begin position="359"/>
        <end position="416"/>
    </location>
</feature>
<dbReference type="GO" id="GO:0007229">
    <property type="term" value="P:integrin-mediated signaling pathway"/>
    <property type="evidence" value="ECO:0007669"/>
    <property type="project" value="UniProtKB-KW"/>
</dbReference>
<evidence type="ECO:0000256" key="3">
    <source>
        <dbReference type="ARBA" id="ARBA00023180"/>
    </source>
</evidence>
<protein>
    <recommendedName>
        <fullName evidence="8">Integrin alpha-2 domain-containing protein</fullName>
    </recommendedName>
</protein>
<dbReference type="GO" id="GO:0008305">
    <property type="term" value="C:integrin complex"/>
    <property type="evidence" value="ECO:0007669"/>
    <property type="project" value="InterPro"/>
</dbReference>
<dbReference type="eggNOG" id="KOG3637">
    <property type="taxonomic scope" value="Eukaryota"/>
</dbReference>
<proteinExistence type="inferred from homology"/>
<keyword evidence="5" id="KW-0812">Transmembrane</keyword>
<dbReference type="KEGG" id="tut:107361452"/>
<evidence type="ECO:0000256" key="4">
    <source>
        <dbReference type="PROSITE-ProRule" id="PRU00803"/>
    </source>
</evidence>
<dbReference type="Proteomes" id="UP000015104">
    <property type="component" value="Unassembled WGS sequence"/>
</dbReference>
<gene>
    <name evidence="6" type="primary">107361452</name>
</gene>
<keyword evidence="1" id="KW-0732">Signal</keyword>
<sequence>MYSTSQYEILLYLILINCSLALTFNYDTEHAIIFKPHVSHNDVHHDTDYQAFGSSVAMIKLNKTTRIIVGAPKGKSRLIKTHQTGLAYSCKINQDGMTTSCKEIRLSTRYLGKSFKTKHLFTSGMNLGLNIAVGGSNNLLTICGHLHNLANQPSGICFLVSPVNMDIIKVLLPKSKKLSGSNQQKLMGKAVHEMFGFSSAFTRTSNQLIFGAPGYDIFRGAIYTASNINKMSPTANISINTINEIDQDSYFGYSVTTGIFFKSQSELAVVGAPRSHELIGQVYIVEINQNDLNGNVIQIIEGHQFGEYFGCSMLSIDLNNNGYDDLLVGAPLYMPEHNPKGDCGRVYIYSSNGVHLVQSAIIDGDSIFGSRFGSSLAYIGDLDGDSFNDIAVGAPQENEGSGSVYIYSARLIKTSKKYLQKIDSSKSFDLLGFGSSIYSGIDVDNDNCPDLLVGSYMSDAAVLLKCRRNQKLIHTT</sequence>
<feature type="repeat" description="FG-GAP" evidence="4">
    <location>
        <begin position="237"/>
        <end position="294"/>
    </location>
</feature>
<dbReference type="InterPro" id="IPR000413">
    <property type="entry name" value="Integrin_alpha"/>
</dbReference>
<organism evidence="6 7">
    <name type="scientific">Tetranychus urticae</name>
    <name type="common">Two-spotted spider mite</name>
    <dbReference type="NCBI Taxonomy" id="32264"/>
    <lineage>
        <taxon>Eukaryota</taxon>
        <taxon>Metazoa</taxon>
        <taxon>Ecdysozoa</taxon>
        <taxon>Arthropoda</taxon>
        <taxon>Chelicerata</taxon>
        <taxon>Arachnida</taxon>
        <taxon>Acari</taxon>
        <taxon>Acariformes</taxon>
        <taxon>Trombidiformes</taxon>
        <taxon>Prostigmata</taxon>
        <taxon>Eleutherengona</taxon>
        <taxon>Raphignathae</taxon>
        <taxon>Tetranychoidea</taxon>
        <taxon>Tetranychidae</taxon>
        <taxon>Tetranychus</taxon>
    </lineage>
</organism>
<evidence type="ECO:0000313" key="7">
    <source>
        <dbReference type="Proteomes" id="UP000015104"/>
    </source>
</evidence>
<feature type="repeat" description="FG-GAP" evidence="4">
    <location>
        <begin position="295"/>
        <end position="358"/>
    </location>
</feature>
<dbReference type="InterPro" id="IPR013517">
    <property type="entry name" value="FG-GAP"/>
</dbReference>
<dbReference type="AlphaFoldDB" id="T1K7V7"/>
<keyword evidence="5" id="KW-0675">Receptor</keyword>
<dbReference type="OrthoDB" id="5573735at2759"/>
<keyword evidence="7" id="KW-1185">Reference proteome</keyword>
<dbReference type="EMBL" id="CAEY01001813">
    <property type="status" value="NOT_ANNOTATED_CDS"/>
    <property type="molecule type" value="Genomic_DNA"/>
</dbReference>
<keyword evidence="5" id="KW-0130">Cell adhesion</keyword>
<dbReference type="SUPFAM" id="SSF69318">
    <property type="entry name" value="Integrin alpha N-terminal domain"/>
    <property type="match status" value="1"/>
</dbReference>
<evidence type="ECO:0000256" key="5">
    <source>
        <dbReference type="RuleBase" id="RU003762"/>
    </source>
</evidence>
<reference evidence="6" key="2">
    <citation type="submission" date="2015-06" db="UniProtKB">
        <authorList>
            <consortium name="EnsemblMetazoa"/>
        </authorList>
    </citation>
    <scope>IDENTIFICATION</scope>
</reference>
<keyword evidence="5" id="KW-1133">Transmembrane helix</keyword>
<keyword evidence="2" id="KW-0677">Repeat</keyword>
<dbReference type="GO" id="GO:0009897">
    <property type="term" value="C:external side of plasma membrane"/>
    <property type="evidence" value="ECO:0007669"/>
    <property type="project" value="TreeGrafter"/>
</dbReference>
<dbReference type="GO" id="GO:0098609">
    <property type="term" value="P:cell-cell adhesion"/>
    <property type="evidence" value="ECO:0007669"/>
    <property type="project" value="TreeGrafter"/>
</dbReference>
<accession>T1K7V7</accession>
<dbReference type="SMART" id="SM00191">
    <property type="entry name" value="Int_alpha"/>
    <property type="match status" value="5"/>
</dbReference>
<keyword evidence="3" id="KW-0325">Glycoprotein</keyword>
<dbReference type="OMA" id="RCAIATE"/>
<dbReference type="STRING" id="32264.T1K7V7"/>
<dbReference type="InterPro" id="IPR028994">
    <property type="entry name" value="Integrin_alpha_N"/>
</dbReference>
<evidence type="ECO:0000256" key="2">
    <source>
        <dbReference type="ARBA" id="ARBA00022737"/>
    </source>
</evidence>
<dbReference type="PROSITE" id="PS51470">
    <property type="entry name" value="FG_GAP"/>
    <property type="match status" value="3"/>
</dbReference>
<evidence type="ECO:0000313" key="6">
    <source>
        <dbReference type="EnsemblMetazoa" id="tetur06g05710.1"/>
    </source>
</evidence>
<evidence type="ECO:0000256" key="1">
    <source>
        <dbReference type="ARBA" id="ARBA00022729"/>
    </source>
</evidence>
<dbReference type="GO" id="GO:0005178">
    <property type="term" value="F:integrin binding"/>
    <property type="evidence" value="ECO:0007669"/>
    <property type="project" value="TreeGrafter"/>
</dbReference>